<evidence type="ECO:0000256" key="1">
    <source>
        <dbReference type="ARBA" id="ARBA00006217"/>
    </source>
</evidence>
<keyword evidence="4 6" id="KW-0862">Zinc</keyword>
<dbReference type="SUPFAM" id="SSF53056">
    <property type="entry name" value="beta-carbonic anhydrase, cab"/>
    <property type="match status" value="1"/>
</dbReference>
<dbReference type="Gene3D" id="3.40.1050.10">
    <property type="entry name" value="Carbonic anhydrase"/>
    <property type="match status" value="1"/>
</dbReference>
<feature type="binding site" evidence="6">
    <location>
        <position position="40"/>
    </location>
    <ligand>
        <name>Zn(2+)</name>
        <dbReference type="ChEBI" id="CHEBI:29105"/>
    </ligand>
</feature>
<dbReference type="InterPro" id="IPR036874">
    <property type="entry name" value="Carbonic_anhydrase_sf"/>
</dbReference>
<dbReference type="InterPro" id="IPR001765">
    <property type="entry name" value="Carbonic_anhydrase"/>
</dbReference>
<keyword evidence="3 6" id="KW-0479">Metal-binding</keyword>
<dbReference type="AlphaFoldDB" id="A0AAE3IX35"/>
<comment type="cofactor">
    <cofactor evidence="6">
        <name>Zn(2+)</name>
        <dbReference type="ChEBI" id="CHEBI:29105"/>
    </cofactor>
    <text evidence="6">Binds 1 zinc ion per subunit.</text>
</comment>
<reference evidence="7" key="1">
    <citation type="submission" date="2022-10" db="EMBL/GenBank/DDBJ databases">
        <title>Description of Fervidibacillus gen. nov. in the family Fervidibacillaceae fam. nov. with two species, Fervidibacillus albus sp. nov., and Fervidibacillus halotolerans sp. nov., isolated from tidal flat sediments.</title>
        <authorList>
            <person name="Kwon K.K."/>
            <person name="Yang S.-H."/>
        </authorList>
    </citation>
    <scope>NUCLEOTIDE SEQUENCE</scope>
    <source>
        <strain evidence="7">JCM 19140</strain>
    </source>
</reference>
<dbReference type="PANTHER" id="PTHR43175:SF3">
    <property type="entry name" value="CARBON DISULFIDE HYDROLASE"/>
    <property type="match status" value="1"/>
</dbReference>
<evidence type="ECO:0000256" key="3">
    <source>
        <dbReference type="ARBA" id="ARBA00022723"/>
    </source>
</evidence>
<feature type="binding site" evidence="6">
    <location>
        <position position="99"/>
    </location>
    <ligand>
        <name>Zn(2+)</name>
        <dbReference type="ChEBI" id="CHEBI:29105"/>
    </ligand>
</feature>
<evidence type="ECO:0000256" key="5">
    <source>
        <dbReference type="ARBA" id="ARBA00048348"/>
    </source>
</evidence>
<organism evidence="7 8">
    <name type="scientific">Perspicuibacillus lycopersici</name>
    <dbReference type="NCBI Taxonomy" id="1325689"/>
    <lineage>
        <taxon>Bacteria</taxon>
        <taxon>Bacillati</taxon>
        <taxon>Bacillota</taxon>
        <taxon>Bacilli</taxon>
        <taxon>Bacillales</taxon>
        <taxon>Bacillaceae</taxon>
        <taxon>Perspicuibacillus</taxon>
    </lineage>
</organism>
<accession>A0AAE3IX35</accession>
<evidence type="ECO:0000256" key="4">
    <source>
        <dbReference type="ARBA" id="ARBA00022833"/>
    </source>
</evidence>
<name>A0AAE3IX35_9BACI</name>
<comment type="caution">
    <text evidence="7">The sequence shown here is derived from an EMBL/GenBank/DDBJ whole genome shotgun (WGS) entry which is preliminary data.</text>
</comment>
<sequence>MPILHEILDYNKKFVEEAKYEKYETDKYPNKRIVILTCMDTRLQELLPEAMNLKNGDAKILRNAGAMITSPFGSIMRSILVAIYSLKAEEVFVIGHHDCGMSAMNNEEMTAEMKKHGISEETLQTLTTAGIPLDQWFTGFTNVEDSVKQSVDIIKNHPLLAKDIPVHGLVIDPATGKLDVVVEGYEN</sequence>
<proteinExistence type="inferred from homology"/>
<evidence type="ECO:0000256" key="2">
    <source>
        <dbReference type="ARBA" id="ARBA00012925"/>
    </source>
</evidence>
<dbReference type="CDD" id="cd03379">
    <property type="entry name" value="beta_CA_cladeD"/>
    <property type="match status" value="1"/>
</dbReference>
<feature type="binding site" evidence="6">
    <location>
        <position position="38"/>
    </location>
    <ligand>
        <name>Zn(2+)</name>
        <dbReference type="ChEBI" id="CHEBI:29105"/>
    </ligand>
</feature>
<keyword evidence="8" id="KW-1185">Reference proteome</keyword>
<dbReference type="Pfam" id="PF00484">
    <property type="entry name" value="Pro_CA"/>
    <property type="match status" value="1"/>
</dbReference>
<comment type="catalytic activity">
    <reaction evidence="5">
        <text>hydrogencarbonate + H(+) = CO2 + H2O</text>
        <dbReference type="Rhea" id="RHEA:10748"/>
        <dbReference type="ChEBI" id="CHEBI:15377"/>
        <dbReference type="ChEBI" id="CHEBI:15378"/>
        <dbReference type="ChEBI" id="CHEBI:16526"/>
        <dbReference type="ChEBI" id="CHEBI:17544"/>
        <dbReference type="EC" id="4.2.1.1"/>
    </reaction>
</comment>
<dbReference type="GO" id="GO:0004089">
    <property type="term" value="F:carbonate dehydratase activity"/>
    <property type="evidence" value="ECO:0007669"/>
    <property type="project" value="UniProtKB-EC"/>
</dbReference>
<dbReference type="RefSeq" id="WP_263073794.1">
    <property type="nucleotide sequence ID" value="NZ_JAOUSF010000004.1"/>
</dbReference>
<gene>
    <name evidence="7" type="ORF">OEV98_13240</name>
</gene>
<dbReference type="EMBL" id="JAOUSF010000004">
    <property type="protein sequence ID" value="MCU9614504.1"/>
    <property type="molecule type" value="Genomic_DNA"/>
</dbReference>
<dbReference type="SMART" id="SM00947">
    <property type="entry name" value="Pro_CA"/>
    <property type="match status" value="1"/>
</dbReference>
<evidence type="ECO:0000313" key="8">
    <source>
        <dbReference type="Proteomes" id="UP001209318"/>
    </source>
</evidence>
<dbReference type="Proteomes" id="UP001209318">
    <property type="component" value="Unassembled WGS sequence"/>
</dbReference>
<evidence type="ECO:0000313" key="7">
    <source>
        <dbReference type="EMBL" id="MCU9614504.1"/>
    </source>
</evidence>
<evidence type="ECO:0000256" key="6">
    <source>
        <dbReference type="PIRSR" id="PIRSR601765-1"/>
    </source>
</evidence>
<dbReference type="GO" id="GO:0008270">
    <property type="term" value="F:zinc ion binding"/>
    <property type="evidence" value="ECO:0007669"/>
    <property type="project" value="InterPro"/>
</dbReference>
<dbReference type="EC" id="4.2.1.1" evidence="2"/>
<protein>
    <recommendedName>
        <fullName evidence="2">carbonic anhydrase</fullName>
        <ecNumber evidence="2">4.2.1.1</ecNumber>
    </recommendedName>
</protein>
<dbReference type="PANTHER" id="PTHR43175">
    <property type="entry name" value="CARBONIC ANHYDRASE"/>
    <property type="match status" value="1"/>
</dbReference>
<feature type="binding site" evidence="6">
    <location>
        <position position="96"/>
    </location>
    <ligand>
        <name>Zn(2+)</name>
        <dbReference type="ChEBI" id="CHEBI:29105"/>
    </ligand>
</feature>
<comment type="similarity">
    <text evidence="1">Belongs to the beta-class carbonic anhydrase family.</text>
</comment>